<dbReference type="RefSeq" id="WP_261695148.1">
    <property type="nucleotide sequence ID" value="NZ_CP104694.1"/>
</dbReference>
<sequence length="1043" mass="114336">MTARPEPHAATTTAQRWAAWEAHQKLVAQSPFNGLKWRDIGPVVQGGRVVDIASVPGAPYTFYVAYASGGVWKTTNNGVSFEPLSDRLPTMVTGAIAVDPQKTDTLWVGSGEPNSSRSSYGGLGVFRSDDGGKSFRPMGLDDTDRISRILVHPGDSDTVYVAAIGKLYTEGGSRGIFRTRDGGKTWQHVLKGESPWTGAIDLAMDPRDPNVLYAAQWERERKPWKFVESGKGSGIYKSTDGGETWTRLAGGFPTGAKVGRIGLSIAASQPDTLYASVDNWDELPADQQEKSDRSLSAASLRTMSKEEFLRQDPEEIETFIRNNDLDTALDATALIDKVRKDEVTLADLVRKLDASSTGFDADKIRGLEIYRSDDAGKTWRRTNQHPLREVNYSYGYYFGVVRVSPTDPEHVYAQGLPMIESTDGGKTWHGLNDPQVHVDYHELLIDPNYPQRLIAGNDGGVDMSYDGGKTWIKLDAQPVGQLYTINVDMADPYNVCGGFQDNGTLKGSSRTKWRQHEDWSEVGGGDGMWCAFDLRDGQTFYSGYQFGNYSRSGGPGGAQEVRARAALKDPPLRYNWLSPLVLSTHNPDVVYLAANRLFRSFDEGETWSAISPDLTTSKQRGNVPFATISTVSESPRQFGLIWAGTDDGNVWVTDTAGTHWKNVADTLPADRWVSRVEASHHETRRAYVSLNGYRNDDGTPYLYRTDDLGQRWTSIGKGLPDEPINVVREDPVNADVLYVGTDRGVYVSRDRGNSWESLQANLPNVPVHDLIVHPRERELVAATHGRSAWVVDVLPVQELTPVLAKEALKLFPLESVQGSRDWRSRPSEWFDEKPYLPQIEGAYWVKSAGTVTLSVVDSNGNPVQKLTFEAGAGVNAWQWDLSIDKDLALKAEQAALAKDAGTEKDGKPNLSKTPVAESVRLGHRLLATPGKYTVRLEQGSASSETALEIKAPEARKPRAKAPPSCAARTNGHVLNRRQAPIRWPRNASASPPANKAVQAGAAQGSAGRCSARFAPAQHFVGDLAAQGQAVFVVVPEMDATVQP</sequence>
<protein>
    <recommendedName>
        <fullName evidence="2">Sortilin N-terminal domain-containing protein</fullName>
    </recommendedName>
</protein>
<accession>A0ABY6BHV0</accession>
<dbReference type="InterPro" id="IPR015943">
    <property type="entry name" value="WD40/YVTN_repeat-like_dom_sf"/>
</dbReference>
<evidence type="ECO:0000256" key="1">
    <source>
        <dbReference type="ARBA" id="ARBA00022737"/>
    </source>
</evidence>
<keyword evidence="1" id="KW-0677">Repeat</keyword>
<dbReference type="PANTHER" id="PTHR12106">
    <property type="entry name" value="SORTILIN RELATED"/>
    <property type="match status" value="1"/>
</dbReference>
<evidence type="ECO:0000259" key="2">
    <source>
        <dbReference type="Pfam" id="PF15902"/>
    </source>
</evidence>
<gene>
    <name evidence="3" type="ORF">N4264_00595</name>
</gene>
<reference evidence="3" key="1">
    <citation type="submission" date="2022-09" db="EMBL/GenBank/DDBJ databases">
        <title>Tahibacter sp. nov., isolated from a fresh water.</title>
        <authorList>
            <person name="Baek J.H."/>
            <person name="Lee J.K."/>
            <person name="Kim J.M."/>
            <person name="Jeon C.O."/>
        </authorList>
    </citation>
    <scope>NUCLEOTIDE SEQUENCE</scope>
    <source>
        <strain evidence="3">W38</strain>
    </source>
</reference>
<dbReference type="InterPro" id="IPR050310">
    <property type="entry name" value="VPS10-sortilin"/>
</dbReference>
<feature type="domain" description="Sortilin N-terminal" evidence="2">
    <location>
        <begin position="125"/>
        <end position="250"/>
    </location>
</feature>
<dbReference type="Pfam" id="PF15902">
    <property type="entry name" value="Sortilin-Vps10"/>
    <property type="match status" value="1"/>
</dbReference>
<dbReference type="Proteomes" id="UP001064632">
    <property type="component" value="Chromosome"/>
</dbReference>
<organism evidence="3 4">
    <name type="scientific">Tahibacter amnicola</name>
    <dbReference type="NCBI Taxonomy" id="2976241"/>
    <lineage>
        <taxon>Bacteria</taxon>
        <taxon>Pseudomonadati</taxon>
        <taxon>Pseudomonadota</taxon>
        <taxon>Gammaproteobacteria</taxon>
        <taxon>Lysobacterales</taxon>
        <taxon>Rhodanobacteraceae</taxon>
        <taxon>Tahibacter</taxon>
    </lineage>
</organism>
<dbReference type="InterPro" id="IPR036278">
    <property type="entry name" value="Sialidase_sf"/>
</dbReference>
<evidence type="ECO:0000313" key="4">
    <source>
        <dbReference type="Proteomes" id="UP001064632"/>
    </source>
</evidence>
<dbReference type="SUPFAM" id="SSF50939">
    <property type="entry name" value="Sialidases"/>
    <property type="match status" value="2"/>
</dbReference>
<evidence type="ECO:0000313" key="3">
    <source>
        <dbReference type="EMBL" id="UXI68186.1"/>
    </source>
</evidence>
<dbReference type="PANTHER" id="PTHR12106:SF27">
    <property type="entry name" value="SORTILIN-RELATED RECEPTOR"/>
    <property type="match status" value="1"/>
</dbReference>
<keyword evidence="4" id="KW-1185">Reference proteome</keyword>
<proteinExistence type="predicted"/>
<dbReference type="InterPro" id="IPR031778">
    <property type="entry name" value="Sortilin_N"/>
</dbReference>
<name>A0ABY6BHV0_9GAMM</name>
<dbReference type="Gene3D" id="2.130.10.10">
    <property type="entry name" value="YVTN repeat-like/Quinoprotein amine dehydrogenase"/>
    <property type="match status" value="4"/>
</dbReference>
<dbReference type="EMBL" id="CP104694">
    <property type="protein sequence ID" value="UXI68186.1"/>
    <property type="molecule type" value="Genomic_DNA"/>
</dbReference>
<dbReference type="CDD" id="cd15482">
    <property type="entry name" value="Sialidase_non-viral"/>
    <property type="match status" value="3"/>
</dbReference>